<dbReference type="CDD" id="cd07962">
    <property type="entry name" value="Anticodon_Ia_Val"/>
    <property type="match status" value="1"/>
</dbReference>
<dbReference type="NCBIfam" id="NF004349">
    <property type="entry name" value="PRK05729.1"/>
    <property type="match status" value="1"/>
</dbReference>
<dbReference type="InterPro" id="IPR009080">
    <property type="entry name" value="tRNAsynth_Ia_anticodon-bd"/>
</dbReference>
<evidence type="ECO:0000256" key="4">
    <source>
        <dbReference type="ARBA" id="ARBA00013169"/>
    </source>
</evidence>
<dbReference type="OMA" id="LDTWMDS"/>
<evidence type="ECO:0000256" key="11">
    <source>
        <dbReference type="ARBA" id="ARBA00029936"/>
    </source>
</evidence>
<keyword evidence="10 15" id="KW-0030">Aminoacyl-tRNA synthetase</keyword>
<keyword evidence="7 15" id="KW-0547">Nucleotide-binding</keyword>
<evidence type="ECO:0000259" key="18">
    <source>
        <dbReference type="Pfam" id="PF08264"/>
    </source>
</evidence>
<dbReference type="SUPFAM" id="SSF52374">
    <property type="entry name" value="Nucleotidylyl transferase"/>
    <property type="match status" value="1"/>
</dbReference>
<evidence type="ECO:0000256" key="16">
    <source>
        <dbReference type="SAM" id="MobiDB-lite"/>
    </source>
</evidence>
<evidence type="ECO:0000256" key="13">
    <source>
        <dbReference type="ARBA" id="ARBA00047552"/>
    </source>
</evidence>
<dbReference type="CDD" id="cd00817">
    <property type="entry name" value="ValRS_core"/>
    <property type="match status" value="1"/>
</dbReference>
<dbReference type="EMBL" id="KQ965812">
    <property type="protein sequence ID" value="KXS10906.1"/>
    <property type="molecule type" value="Genomic_DNA"/>
</dbReference>
<feature type="domain" description="Methionyl/Valyl/Leucyl/Isoleucyl-tRNA synthetase anticodon-binding" evidence="18">
    <location>
        <begin position="767"/>
        <end position="916"/>
    </location>
</feature>
<dbReference type="PANTHER" id="PTHR11946">
    <property type="entry name" value="VALYL-TRNA SYNTHETASES"/>
    <property type="match status" value="1"/>
</dbReference>
<dbReference type="InterPro" id="IPR001412">
    <property type="entry name" value="aa-tRNA-synth_I_CS"/>
</dbReference>
<dbReference type="InterPro" id="IPR033705">
    <property type="entry name" value="Anticodon_Ia_Val"/>
</dbReference>
<dbReference type="FunFam" id="1.10.730.10:FF:000009">
    <property type="entry name" value="Valine--tRNA ligase, mitochondrial"/>
    <property type="match status" value="1"/>
</dbReference>
<evidence type="ECO:0000256" key="1">
    <source>
        <dbReference type="ARBA" id="ARBA00004173"/>
    </source>
</evidence>
<evidence type="ECO:0000256" key="7">
    <source>
        <dbReference type="ARBA" id="ARBA00022741"/>
    </source>
</evidence>
<dbReference type="InterPro" id="IPR014729">
    <property type="entry name" value="Rossmann-like_a/b/a_fold"/>
</dbReference>
<evidence type="ECO:0000256" key="14">
    <source>
        <dbReference type="ARBA" id="ARBA00072234"/>
    </source>
</evidence>
<evidence type="ECO:0000256" key="10">
    <source>
        <dbReference type="ARBA" id="ARBA00023146"/>
    </source>
</evidence>
<dbReference type="InterPro" id="IPR009008">
    <property type="entry name" value="Val/Leu/Ile-tRNA-synth_edit"/>
</dbReference>
<dbReference type="InterPro" id="IPR002303">
    <property type="entry name" value="Valyl-tRNA_ligase"/>
</dbReference>
<keyword evidence="9 15" id="KW-0648">Protein biosynthesis</keyword>
<keyword evidence="6 15" id="KW-0436">Ligase</keyword>
<dbReference type="Pfam" id="PF00133">
    <property type="entry name" value="tRNA-synt_1"/>
    <property type="match status" value="1"/>
</dbReference>
<dbReference type="HAMAP" id="MF_02004">
    <property type="entry name" value="Val_tRNA_synth_type1"/>
    <property type="match status" value="1"/>
</dbReference>
<dbReference type="GO" id="GO:0004832">
    <property type="term" value="F:valine-tRNA ligase activity"/>
    <property type="evidence" value="ECO:0007669"/>
    <property type="project" value="UniProtKB-EC"/>
</dbReference>
<evidence type="ECO:0000256" key="15">
    <source>
        <dbReference type="RuleBase" id="RU363035"/>
    </source>
</evidence>
<evidence type="ECO:0000256" key="12">
    <source>
        <dbReference type="ARBA" id="ARBA00040837"/>
    </source>
</evidence>
<dbReference type="FunFam" id="3.40.50.620:FF:000020">
    <property type="entry name" value="Valine--tRNA ligase, mitochondrial"/>
    <property type="match status" value="1"/>
</dbReference>
<reference evidence="19 20" key="1">
    <citation type="journal article" date="2015" name="Genome Biol. Evol.">
        <title>Phylogenomic analyses indicate that early fungi evolved digesting cell walls of algal ancestors of land plants.</title>
        <authorList>
            <person name="Chang Y."/>
            <person name="Wang S."/>
            <person name="Sekimoto S."/>
            <person name="Aerts A.L."/>
            <person name="Choi C."/>
            <person name="Clum A."/>
            <person name="LaButti K.M."/>
            <person name="Lindquist E.A."/>
            <person name="Yee Ngan C."/>
            <person name="Ohm R.A."/>
            <person name="Salamov A.A."/>
            <person name="Grigoriev I.V."/>
            <person name="Spatafora J.W."/>
            <person name="Berbee M.L."/>
        </authorList>
    </citation>
    <scope>NUCLEOTIDE SEQUENCE [LARGE SCALE GENOMIC DNA]</scope>
    <source>
        <strain evidence="19 20">JEL478</strain>
    </source>
</reference>
<dbReference type="GO" id="GO:0005829">
    <property type="term" value="C:cytosol"/>
    <property type="evidence" value="ECO:0007669"/>
    <property type="project" value="TreeGrafter"/>
</dbReference>
<dbReference type="GO" id="GO:0002161">
    <property type="term" value="F:aminoacyl-tRNA deacylase activity"/>
    <property type="evidence" value="ECO:0007669"/>
    <property type="project" value="InterPro"/>
</dbReference>
<dbReference type="EC" id="6.1.1.9" evidence="4"/>
<proteinExistence type="inferred from homology"/>
<evidence type="ECO:0000256" key="6">
    <source>
        <dbReference type="ARBA" id="ARBA00022598"/>
    </source>
</evidence>
<dbReference type="FunFam" id="3.90.740.10:FF:000005">
    <property type="entry name" value="Valine--tRNA ligase, mitochondrial"/>
    <property type="match status" value="1"/>
</dbReference>
<evidence type="ECO:0000256" key="5">
    <source>
        <dbReference type="ARBA" id="ARBA00022490"/>
    </source>
</evidence>
<dbReference type="NCBIfam" id="TIGR00422">
    <property type="entry name" value="valS"/>
    <property type="match status" value="1"/>
</dbReference>
<protein>
    <recommendedName>
        <fullName evidence="14">Probable valine--tRNA ligase, cytoplasmic</fullName>
        <ecNumber evidence="4">6.1.1.9</ecNumber>
    </recommendedName>
    <alternativeName>
        <fullName evidence="12">Valine--tRNA ligase, mitochondrial</fullName>
    </alternativeName>
    <alternativeName>
        <fullName evidence="11">Valyl-tRNA synthetase</fullName>
    </alternativeName>
</protein>
<dbReference type="GO" id="GO:0005739">
    <property type="term" value="C:mitochondrion"/>
    <property type="evidence" value="ECO:0007669"/>
    <property type="project" value="UniProtKB-SubCell"/>
</dbReference>
<keyword evidence="20" id="KW-1185">Reference proteome</keyword>
<dbReference type="SUPFAM" id="SSF50677">
    <property type="entry name" value="ValRS/IleRS/LeuRS editing domain"/>
    <property type="match status" value="1"/>
</dbReference>
<dbReference type="AlphaFoldDB" id="A0A139A287"/>
<dbReference type="STRING" id="1344416.A0A139A287"/>
<dbReference type="OrthoDB" id="629407at2759"/>
<evidence type="ECO:0000313" key="19">
    <source>
        <dbReference type="EMBL" id="KXS10906.1"/>
    </source>
</evidence>
<evidence type="ECO:0000256" key="2">
    <source>
        <dbReference type="ARBA" id="ARBA00004496"/>
    </source>
</evidence>
<dbReference type="GO" id="GO:0005524">
    <property type="term" value="F:ATP binding"/>
    <property type="evidence" value="ECO:0007669"/>
    <property type="project" value="UniProtKB-KW"/>
</dbReference>
<dbReference type="Pfam" id="PF08264">
    <property type="entry name" value="Anticodon_1"/>
    <property type="match status" value="1"/>
</dbReference>
<feature type="region of interest" description="Disordered" evidence="16">
    <location>
        <begin position="1"/>
        <end position="85"/>
    </location>
</feature>
<dbReference type="FunFam" id="3.40.50.620:FF:000078">
    <property type="entry name" value="Valine--tRNA ligase, mitochondrial"/>
    <property type="match status" value="1"/>
</dbReference>
<organism evidence="19 20">
    <name type="scientific">Gonapodya prolifera (strain JEL478)</name>
    <name type="common">Monoblepharis prolifera</name>
    <dbReference type="NCBI Taxonomy" id="1344416"/>
    <lineage>
        <taxon>Eukaryota</taxon>
        <taxon>Fungi</taxon>
        <taxon>Fungi incertae sedis</taxon>
        <taxon>Chytridiomycota</taxon>
        <taxon>Chytridiomycota incertae sedis</taxon>
        <taxon>Monoblepharidomycetes</taxon>
        <taxon>Monoblepharidales</taxon>
        <taxon>Gonapodyaceae</taxon>
        <taxon>Gonapodya</taxon>
    </lineage>
</organism>
<dbReference type="GO" id="GO:0006438">
    <property type="term" value="P:valyl-tRNA aminoacylation"/>
    <property type="evidence" value="ECO:0007669"/>
    <property type="project" value="InterPro"/>
</dbReference>
<keyword evidence="5" id="KW-0963">Cytoplasm</keyword>
<feature type="domain" description="Aminoacyl-tRNA synthetase class Ia" evidence="17">
    <location>
        <begin position="100"/>
        <end position="723"/>
    </location>
</feature>
<feature type="compositionally biased region" description="Low complexity" evidence="16">
    <location>
        <begin position="1"/>
        <end position="27"/>
    </location>
</feature>
<evidence type="ECO:0000259" key="17">
    <source>
        <dbReference type="Pfam" id="PF00133"/>
    </source>
</evidence>
<dbReference type="Proteomes" id="UP000070544">
    <property type="component" value="Unassembled WGS sequence"/>
</dbReference>
<dbReference type="InterPro" id="IPR002300">
    <property type="entry name" value="aa-tRNA-synth_Ia"/>
</dbReference>
<evidence type="ECO:0000256" key="9">
    <source>
        <dbReference type="ARBA" id="ARBA00022917"/>
    </source>
</evidence>
<comment type="similarity">
    <text evidence="3 15">Belongs to the class-I aminoacyl-tRNA synthetase family.</text>
</comment>
<evidence type="ECO:0000313" key="20">
    <source>
        <dbReference type="Proteomes" id="UP000070544"/>
    </source>
</evidence>
<gene>
    <name evidence="19" type="ORF">M427DRAFT_102975</name>
</gene>
<dbReference type="PROSITE" id="PS00178">
    <property type="entry name" value="AA_TRNA_LIGASE_I"/>
    <property type="match status" value="1"/>
</dbReference>
<dbReference type="SUPFAM" id="SSF47323">
    <property type="entry name" value="Anticodon-binding domain of a subclass of class I aminoacyl-tRNA synthetases"/>
    <property type="match status" value="1"/>
</dbReference>
<dbReference type="Gene3D" id="1.10.730.10">
    <property type="entry name" value="Isoleucyl-tRNA Synthetase, Domain 1"/>
    <property type="match status" value="1"/>
</dbReference>
<accession>A0A139A287</accession>
<evidence type="ECO:0000256" key="3">
    <source>
        <dbReference type="ARBA" id="ARBA00005594"/>
    </source>
</evidence>
<dbReference type="PANTHER" id="PTHR11946:SF109">
    <property type="entry name" value="VALINE--TRNA LIGASE"/>
    <property type="match status" value="1"/>
</dbReference>
<comment type="subcellular location">
    <subcellularLocation>
        <location evidence="2">Cytoplasm</location>
    </subcellularLocation>
    <subcellularLocation>
        <location evidence="1">Mitochondrion</location>
    </subcellularLocation>
</comment>
<dbReference type="PRINTS" id="PR00986">
    <property type="entry name" value="TRNASYNTHVAL"/>
</dbReference>
<keyword evidence="8 15" id="KW-0067">ATP-binding</keyword>
<comment type="catalytic activity">
    <reaction evidence="13">
        <text>tRNA(Val) + L-valine + ATP = L-valyl-tRNA(Val) + AMP + diphosphate</text>
        <dbReference type="Rhea" id="RHEA:10704"/>
        <dbReference type="Rhea" id="RHEA-COMP:9672"/>
        <dbReference type="Rhea" id="RHEA-COMP:9708"/>
        <dbReference type="ChEBI" id="CHEBI:30616"/>
        <dbReference type="ChEBI" id="CHEBI:33019"/>
        <dbReference type="ChEBI" id="CHEBI:57762"/>
        <dbReference type="ChEBI" id="CHEBI:78442"/>
        <dbReference type="ChEBI" id="CHEBI:78537"/>
        <dbReference type="ChEBI" id="CHEBI:456215"/>
        <dbReference type="EC" id="6.1.1.9"/>
    </reaction>
</comment>
<evidence type="ECO:0000256" key="8">
    <source>
        <dbReference type="ARBA" id="ARBA00022840"/>
    </source>
</evidence>
<dbReference type="Gene3D" id="3.90.740.10">
    <property type="entry name" value="Valyl/Leucyl/Isoleucyl-tRNA synthetase, editing domain"/>
    <property type="match status" value="1"/>
</dbReference>
<name>A0A139A287_GONPJ</name>
<dbReference type="InterPro" id="IPR013155">
    <property type="entry name" value="M/V/L/I-tRNA-synth_anticd-bd"/>
</dbReference>
<dbReference type="Gene3D" id="3.40.50.620">
    <property type="entry name" value="HUPs"/>
    <property type="match status" value="2"/>
</dbReference>
<sequence>MTAPGPEANGAAAAPAPDGAQSKSKNALKNEEKKKAKLEKIAQKQQKAAEQKPQPTSKPKKESAAAPVEEFVNNTPPGEKKDLSAPMANGFSPKVVEAAWYSWWEKSGYFKPRLTPDGKPMSEGTYVIAIPPPNVTGSLHLGHALTNAIQDAMTRWNRMKGKTVLWNPGCDHAGIATQVVVEKRLWKEQKVTRHDLGREAFLEHVWKWKGEFGDRIYEQLRRLGGSFDWDREKFTMDPMLSKAVNEAFIRLHEEGIIYRENKLVNWCTSLKTALSNLEVENVEIDKRTLMSVPDHDPNRKYEFGVLAQFAYPLEEGDGEIVVATTRLETMLGDTAVAVHPTDERYKHLHGKFVVHPLNGRKIPIIADEMVDPEFGTGAVKITPAHDYNDYETGKRHNLAFINILNEDGTMNENGAPYTGQKRFDVRIAIEKELEARKLFRGKTPNKMILPICERSKNIVEPLMKPQWWVRSEPLAGPALEVVRNGTLKIQPRASEKEWFSWLENIQDWCISRQLWWGHRVPAYLVKIDGQKAEDDVWVSAHTEEEALAKAAAKFPGVDSSSISLERDPDVLDTWFSSGLWPFSIFGWPDKTEDLKLFYPTTLLETGWDILFFWVARMVMLGIKLTGEVPFSNVFCHAMVRDRDGRKMSKSLGNVVDPISVIEGISLEELHKTLLTGNLEQKEVEKAKENQRKTFPKGIPECGTDALRFTLCAYTSTGRDINLDIMRVEGYRKFCNKLWNALRFAYMKLGDDYVPPAHREIVGSTLAEKWILSKLNSTIETVNSNLESMNFMATTAAIYNFWLYEVCDVYLEVIKPIVDGNEVDEATKKSVRDTLYTVAEEGLKLLHPFMPFITEELYQRLPRRPADEIPSIMLTRFPEALSLWKNKQAEEDFGTVNEVVHAIRSLMADYQVKSNAKGKLGGAREQINELMNSEIMSIRTLARGVGSLEVLYETEQPAGCAVITVSEAIHVLLLVKVIFCFVLLSAAECLRSSVRVL</sequence>
<feature type="compositionally biased region" description="Basic and acidic residues" evidence="16">
    <location>
        <begin position="28"/>
        <end position="50"/>
    </location>
</feature>